<proteinExistence type="predicted"/>
<sequence>MVDHLTPYNLGLYHGRRVREVGTEKIYLIENYKVRHIVHPTVYNALFRDWDDIQDVQFDGVSEWYPINYGTGLTRFSYPTNPNVHLTAIYWIDDIGGYTKRWINNEQTMDHFHFIKEDLPIACGYFF</sequence>
<protein>
    <submittedName>
        <fullName evidence="1">Uncharacterized protein</fullName>
    </submittedName>
</protein>
<evidence type="ECO:0000313" key="2">
    <source>
        <dbReference type="Proteomes" id="UP000552038"/>
    </source>
</evidence>
<evidence type="ECO:0000313" key="1">
    <source>
        <dbReference type="EMBL" id="NOJ73614.1"/>
    </source>
</evidence>
<accession>A0AAP7DLD5</accession>
<dbReference type="EMBL" id="JABFOR010000050">
    <property type="protein sequence ID" value="NOJ73614.1"/>
    <property type="molecule type" value="Genomic_DNA"/>
</dbReference>
<gene>
    <name evidence="1" type="ORF">HMI46_24180</name>
</gene>
<dbReference type="AlphaFoldDB" id="A0AAP7DLD5"/>
<dbReference type="Proteomes" id="UP000552038">
    <property type="component" value="Unassembled WGS sequence"/>
</dbReference>
<comment type="caution">
    <text evidence="1">The sequence shown here is derived from an EMBL/GenBank/DDBJ whole genome shotgun (WGS) entry which is preliminary data.</text>
</comment>
<name>A0AAP7DLD5_PAEAL</name>
<dbReference type="RefSeq" id="WP_171419343.1">
    <property type="nucleotide sequence ID" value="NZ_JABFOR010000050.1"/>
</dbReference>
<organism evidence="1 2">
    <name type="scientific">Paenibacillus alvei</name>
    <name type="common">Bacillus alvei</name>
    <dbReference type="NCBI Taxonomy" id="44250"/>
    <lineage>
        <taxon>Bacteria</taxon>
        <taxon>Bacillati</taxon>
        <taxon>Bacillota</taxon>
        <taxon>Bacilli</taxon>
        <taxon>Bacillales</taxon>
        <taxon>Paenibacillaceae</taxon>
        <taxon>Paenibacillus</taxon>
    </lineage>
</organism>
<reference evidence="1 2" key="1">
    <citation type="submission" date="2020-05" db="EMBL/GenBank/DDBJ databases">
        <title>Whole genome sequencing and identification of novel metabolites from Paenibacillus alvei strain JR949.</title>
        <authorList>
            <person name="Rajendhran J."/>
            <person name="Sree Pranav P."/>
            <person name="Mahalakshmi B."/>
            <person name="Karthikeyan R."/>
        </authorList>
    </citation>
    <scope>NUCLEOTIDE SEQUENCE [LARGE SCALE GENOMIC DNA]</scope>
    <source>
        <strain evidence="1 2">JR949</strain>
    </source>
</reference>